<evidence type="ECO:0000256" key="2">
    <source>
        <dbReference type="SAM" id="MobiDB-lite"/>
    </source>
</evidence>
<sequence>MRKKQRLQLVVLQLFPCQVSVYASGTLVPLTDGSSERMTSNKLGSSIFTLSSYTATLPQLYLNSTSTLPQLSLYAFDCSMSCMAPNRRHRNGKAVEYNIACLFDEDKFGCLKDEQLRFRDQYGFTGRKRSIDEVDINEYEEDGEYTGPLRAGCKRDCPPQARRTGGPTINSQGRAGAAETEVPLATRPFRERPPPPRAHAFTDRPIPVSLPNDHDLRVASYIHCGRKFIRDETDSTNLKSYQCKPDEEIEVLAFVADHRRKYQPKGERKADGLGAREYLAVRKTIMRDEKKLKEWDKEREEKERKRHRDSAKAEVKEESLNGLQFRGKLLVKIFGNNMQSRPSWAVTMIFHNICRIIFTFQFLISEMQLFSIGLATQQIWILTGRSFTAKMFSTTQFVLRLLLQLSFGEGRVSEQHGQHLYSYRLGG</sequence>
<keyword evidence="5" id="KW-1185">Reference proteome</keyword>
<evidence type="ECO:0000256" key="3">
    <source>
        <dbReference type="SAM" id="SignalP"/>
    </source>
</evidence>
<dbReference type="EMBL" id="ML978264">
    <property type="protein sequence ID" value="KAF2025479.1"/>
    <property type="molecule type" value="Genomic_DNA"/>
</dbReference>
<keyword evidence="1" id="KW-0175">Coiled coil</keyword>
<evidence type="ECO:0000256" key="1">
    <source>
        <dbReference type="SAM" id="Coils"/>
    </source>
</evidence>
<gene>
    <name evidence="4" type="ORF">EK21DRAFT_93169</name>
</gene>
<name>A0A9P4H1B3_9PLEO</name>
<reference evidence="4" key="1">
    <citation type="journal article" date="2020" name="Stud. Mycol.">
        <title>101 Dothideomycetes genomes: a test case for predicting lifestyles and emergence of pathogens.</title>
        <authorList>
            <person name="Haridas S."/>
            <person name="Albert R."/>
            <person name="Binder M."/>
            <person name="Bloem J."/>
            <person name="Labutti K."/>
            <person name="Salamov A."/>
            <person name="Andreopoulos B."/>
            <person name="Baker S."/>
            <person name="Barry K."/>
            <person name="Bills G."/>
            <person name="Bluhm B."/>
            <person name="Cannon C."/>
            <person name="Castanera R."/>
            <person name="Culley D."/>
            <person name="Daum C."/>
            <person name="Ezra D."/>
            <person name="Gonzalez J."/>
            <person name="Henrissat B."/>
            <person name="Kuo A."/>
            <person name="Liang C."/>
            <person name="Lipzen A."/>
            <person name="Lutzoni F."/>
            <person name="Magnuson J."/>
            <person name="Mondo S."/>
            <person name="Nolan M."/>
            <person name="Ohm R."/>
            <person name="Pangilinan J."/>
            <person name="Park H.-J."/>
            <person name="Ramirez L."/>
            <person name="Alfaro M."/>
            <person name="Sun H."/>
            <person name="Tritt A."/>
            <person name="Yoshinaga Y."/>
            <person name="Zwiers L.-H."/>
            <person name="Turgeon B."/>
            <person name="Goodwin S."/>
            <person name="Spatafora J."/>
            <person name="Crous P."/>
            <person name="Grigoriev I."/>
        </authorList>
    </citation>
    <scope>NUCLEOTIDE SEQUENCE</scope>
    <source>
        <strain evidence="4">CBS 110217</strain>
    </source>
</reference>
<feature type="signal peptide" evidence="3">
    <location>
        <begin position="1"/>
        <end position="23"/>
    </location>
</feature>
<feature type="region of interest" description="Disordered" evidence="2">
    <location>
        <begin position="150"/>
        <end position="180"/>
    </location>
</feature>
<feature type="chain" id="PRO_5040475743" evidence="3">
    <location>
        <begin position="24"/>
        <end position="427"/>
    </location>
</feature>
<keyword evidence="3" id="KW-0732">Signal</keyword>
<dbReference type="AlphaFoldDB" id="A0A9P4H1B3"/>
<organism evidence="4 5">
    <name type="scientific">Setomelanomma holmii</name>
    <dbReference type="NCBI Taxonomy" id="210430"/>
    <lineage>
        <taxon>Eukaryota</taxon>
        <taxon>Fungi</taxon>
        <taxon>Dikarya</taxon>
        <taxon>Ascomycota</taxon>
        <taxon>Pezizomycotina</taxon>
        <taxon>Dothideomycetes</taxon>
        <taxon>Pleosporomycetidae</taxon>
        <taxon>Pleosporales</taxon>
        <taxon>Pleosporineae</taxon>
        <taxon>Phaeosphaeriaceae</taxon>
        <taxon>Setomelanomma</taxon>
    </lineage>
</organism>
<protein>
    <submittedName>
        <fullName evidence="4">Uncharacterized protein</fullName>
    </submittedName>
</protein>
<feature type="coiled-coil region" evidence="1">
    <location>
        <begin position="285"/>
        <end position="317"/>
    </location>
</feature>
<proteinExistence type="predicted"/>
<accession>A0A9P4H1B3</accession>
<comment type="caution">
    <text evidence="4">The sequence shown here is derived from an EMBL/GenBank/DDBJ whole genome shotgun (WGS) entry which is preliminary data.</text>
</comment>
<dbReference type="Proteomes" id="UP000799777">
    <property type="component" value="Unassembled WGS sequence"/>
</dbReference>
<evidence type="ECO:0000313" key="4">
    <source>
        <dbReference type="EMBL" id="KAF2025479.1"/>
    </source>
</evidence>
<feature type="region of interest" description="Disordered" evidence="2">
    <location>
        <begin position="187"/>
        <end position="206"/>
    </location>
</feature>
<evidence type="ECO:0000313" key="5">
    <source>
        <dbReference type="Proteomes" id="UP000799777"/>
    </source>
</evidence>